<feature type="transmembrane region" description="Helical" evidence="1">
    <location>
        <begin position="138"/>
        <end position="157"/>
    </location>
</feature>
<reference evidence="3 4" key="1">
    <citation type="submission" date="2021-10" db="EMBL/GenBank/DDBJ databases">
        <authorList>
            <person name="Criscuolo A."/>
        </authorList>
    </citation>
    <scope>NUCLEOTIDE SEQUENCE [LARGE SCALE GENOMIC DNA]</scope>
    <source>
        <strain evidence="4">CIP 111883</strain>
    </source>
</reference>
<gene>
    <name evidence="3" type="ORF">BACCIP111883_00817</name>
</gene>
<feature type="transmembrane region" description="Helical" evidence="1">
    <location>
        <begin position="101"/>
        <end position="126"/>
    </location>
</feature>
<dbReference type="Pfam" id="PF04892">
    <property type="entry name" value="VanZ"/>
    <property type="match status" value="1"/>
</dbReference>
<organism evidence="3 4">
    <name type="scientific">Sutcliffiella rhizosphaerae</name>
    <dbReference type="NCBI Taxonomy" id="2880967"/>
    <lineage>
        <taxon>Bacteria</taxon>
        <taxon>Bacillati</taxon>
        <taxon>Bacillota</taxon>
        <taxon>Bacilli</taxon>
        <taxon>Bacillales</taxon>
        <taxon>Bacillaceae</taxon>
        <taxon>Sutcliffiella</taxon>
    </lineage>
</organism>
<feature type="transmembrane region" description="Helical" evidence="1">
    <location>
        <begin position="5"/>
        <end position="23"/>
    </location>
</feature>
<feature type="domain" description="VanZ-like" evidence="2">
    <location>
        <begin position="68"/>
        <end position="186"/>
    </location>
</feature>
<sequence length="194" mass="22390">MKKIIIPLLLSIISFLLCIPLFTSLTSNLHPIVLLVLFVCIFVVTITMFLAFTGQRLIISKSFFYGFFLTYSISLFILLFWRPNDQIYESINLMPFETIIFYLSGTVHWIIAFYNLAANIGLFVPFGILLRFKTSNRMTLCLLPFLLISLIEVGQYITKRGSMDIDDLILNVVGFYIGYLFFPLFRRVYSIGKG</sequence>
<keyword evidence="4" id="KW-1185">Reference proteome</keyword>
<keyword evidence="1" id="KW-1133">Transmembrane helix</keyword>
<keyword evidence="1" id="KW-0472">Membrane</keyword>
<feature type="transmembrane region" description="Helical" evidence="1">
    <location>
        <begin position="29"/>
        <end position="51"/>
    </location>
</feature>
<comment type="caution">
    <text evidence="3">The sequence shown here is derived from an EMBL/GenBank/DDBJ whole genome shotgun (WGS) entry which is preliminary data.</text>
</comment>
<accession>A0ABM8YJD7</accession>
<dbReference type="RefSeq" id="WP_230499986.1">
    <property type="nucleotide sequence ID" value="NZ_CAKJTJ010000003.1"/>
</dbReference>
<keyword evidence="1" id="KW-0812">Transmembrane</keyword>
<evidence type="ECO:0000259" key="2">
    <source>
        <dbReference type="Pfam" id="PF04892"/>
    </source>
</evidence>
<name>A0ABM8YJD7_9BACI</name>
<proteinExistence type="predicted"/>
<evidence type="ECO:0000256" key="1">
    <source>
        <dbReference type="SAM" id="Phobius"/>
    </source>
</evidence>
<dbReference type="Proteomes" id="UP000789833">
    <property type="component" value="Unassembled WGS sequence"/>
</dbReference>
<dbReference type="InterPro" id="IPR053150">
    <property type="entry name" value="Teicoplanin_resist-assoc"/>
</dbReference>
<dbReference type="InterPro" id="IPR006976">
    <property type="entry name" value="VanZ-like"/>
</dbReference>
<feature type="transmembrane region" description="Helical" evidence="1">
    <location>
        <begin position="169"/>
        <end position="189"/>
    </location>
</feature>
<dbReference type="PANTHER" id="PTHR36834:SF1">
    <property type="entry name" value="INTEGRAL MEMBRANE PROTEIN"/>
    <property type="match status" value="1"/>
</dbReference>
<protein>
    <recommendedName>
        <fullName evidence="2">VanZ-like domain-containing protein</fullName>
    </recommendedName>
</protein>
<dbReference type="PANTHER" id="PTHR36834">
    <property type="entry name" value="MEMBRANE PROTEIN-RELATED"/>
    <property type="match status" value="1"/>
</dbReference>
<feature type="transmembrane region" description="Helical" evidence="1">
    <location>
        <begin position="63"/>
        <end position="81"/>
    </location>
</feature>
<evidence type="ECO:0000313" key="3">
    <source>
        <dbReference type="EMBL" id="CAG9620049.1"/>
    </source>
</evidence>
<evidence type="ECO:0000313" key="4">
    <source>
        <dbReference type="Proteomes" id="UP000789833"/>
    </source>
</evidence>
<dbReference type="EMBL" id="CAKJTJ010000003">
    <property type="protein sequence ID" value="CAG9620049.1"/>
    <property type="molecule type" value="Genomic_DNA"/>
</dbReference>